<accession>A0A939C1Y5</accession>
<gene>
    <name evidence="3" type="ORF">JL106_09910</name>
</gene>
<evidence type="ECO:0000313" key="3">
    <source>
        <dbReference type="EMBL" id="MBM9467592.1"/>
    </source>
</evidence>
<keyword evidence="1 3" id="KW-0808">Transferase</keyword>
<dbReference type="RefSeq" id="WP_205260551.1">
    <property type="nucleotide sequence ID" value="NZ_JAERWK010000012.1"/>
</dbReference>
<dbReference type="InterPro" id="IPR050483">
    <property type="entry name" value="CoA-transferase_III_domain"/>
</dbReference>
<organism evidence="3 4">
    <name type="scientific">Nakamurella leprariae</name>
    <dbReference type="NCBI Taxonomy" id="2803911"/>
    <lineage>
        <taxon>Bacteria</taxon>
        <taxon>Bacillati</taxon>
        <taxon>Actinomycetota</taxon>
        <taxon>Actinomycetes</taxon>
        <taxon>Nakamurellales</taxon>
        <taxon>Nakamurellaceae</taxon>
        <taxon>Nakamurella</taxon>
    </lineage>
</organism>
<feature type="region of interest" description="Disordered" evidence="2">
    <location>
        <begin position="400"/>
        <end position="420"/>
    </location>
</feature>
<dbReference type="InterPro" id="IPR044855">
    <property type="entry name" value="CoA-Trfase_III_dom3_sf"/>
</dbReference>
<evidence type="ECO:0000256" key="1">
    <source>
        <dbReference type="ARBA" id="ARBA00022679"/>
    </source>
</evidence>
<name>A0A939C1Y5_9ACTN</name>
<dbReference type="InterPro" id="IPR003673">
    <property type="entry name" value="CoA-Trfase_fam_III"/>
</dbReference>
<keyword evidence="4" id="KW-1185">Reference proteome</keyword>
<dbReference type="Gene3D" id="3.30.1540.10">
    <property type="entry name" value="formyl-coa transferase, domain 3"/>
    <property type="match status" value="1"/>
</dbReference>
<sequence>MATTTSDPAGGSALDGLVVLDLTTGVDGPACTKYLVDLGARVIKIEPPGGDPTRTAEPLVSNGSGSGTDRWSTTFLYLNGGKESVVLDLHSELDRVRLQRLVRGADLLVENGRPGELDALGLGYDSLARLNPALVHLSISPFGATGPYAGWQGPDIVLQALSGWMAQGGSPDREPLRSGGDISLHITAVYAATAALVGILSAQQTGQGQHIDVSGLEAMVTTAGQETYRASVHGADAAWRRIGHATLPTMLAPCADGWVGINLLYGAHYLTLLELAGMQDVAEDPDFASLAALRASGRAAELNERLTAWTRQFGKYELVERAQALKMSITAVPTMDEIPTVPQHVARGYIVEVDHPELGRYRQPGAPYALSESPCVPPRPAPRLGEHAALHLDAHGETAVEAGTADGGPAAAPLRAGAAR</sequence>
<evidence type="ECO:0000256" key="2">
    <source>
        <dbReference type="SAM" id="MobiDB-lite"/>
    </source>
</evidence>
<dbReference type="InterPro" id="IPR023606">
    <property type="entry name" value="CoA-Trfase_III_dom_1_sf"/>
</dbReference>
<comment type="caution">
    <text evidence="3">The sequence shown here is derived from an EMBL/GenBank/DDBJ whole genome shotgun (WGS) entry which is preliminary data.</text>
</comment>
<dbReference type="EMBL" id="JAERWK010000012">
    <property type="protein sequence ID" value="MBM9467592.1"/>
    <property type="molecule type" value="Genomic_DNA"/>
</dbReference>
<evidence type="ECO:0000313" key="4">
    <source>
        <dbReference type="Proteomes" id="UP000663792"/>
    </source>
</evidence>
<dbReference type="AlphaFoldDB" id="A0A939C1Y5"/>
<dbReference type="PANTHER" id="PTHR48207:SF3">
    <property type="entry name" value="SUCCINATE--HYDROXYMETHYLGLUTARATE COA-TRANSFERASE"/>
    <property type="match status" value="1"/>
</dbReference>
<proteinExistence type="predicted"/>
<dbReference type="PANTHER" id="PTHR48207">
    <property type="entry name" value="SUCCINATE--HYDROXYMETHYLGLUTARATE COA-TRANSFERASE"/>
    <property type="match status" value="1"/>
</dbReference>
<protein>
    <submittedName>
        <fullName evidence="3">CoA transferase</fullName>
    </submittedName>
</protein>
<dbReference type="SUPFAM" id="SSF89796">
    <property type="entry name" value="CoA-transferase family III (CaiB/BaiF)"/>
    <property type="match status" value="1"/>
</dbReference>
<feature type="compositionally biased region" description="Low complexity" evidence="2">
    <location>
        <begin position="402"/>
        <end position="420"/>
    </location>
</feature>
<dbReference type="Proteomes" id="UP000663792">
    <property type="component" value="Unassembled WGS sequence"/>
</dbReference>
<dbReference type="Gene3D" id="3.40.50.10540">
    <property type="entry name" value="Crotonobetainyl-coa:carnitine coa-transferase, domain 1"/>
    <property type="match status" value="1"/>
</dbReference>
<dbReference type="GO" id="GO:0008410">
    <property type="term" value="F:CoA-transferase activity"/>
    <property type="evidence" value="ECO:0007669"/>
    <property type="project" value="TreeGrafter"/>
</dbReference>
<reference evidence="3" key="1">
    <citation type="submission" date="2021-01" db="EMBL/GenBank/DDBJ databases">
        <title>YIM 132084 draft genome.</title>
        <authorList>
            <person name="An D."/>
        </authorList>
    </citation>
    <scope>NUCLEOTIDE SEQUENCE</scope>
    <source>
        <strain evidence="3">YIM 132084</strain>
    </source>
</reference>
<dbReference type="Pfam" id="PF02515">
    <property type="entry name" value="CoA_transf_3"/>
    <property type="match status" value="1"/>
</dbReference>